<feature type="non-terminal residue" evidence="1">
    <location>
        <position position="1"/>
    </location>
</feature>
<proteinExistence type="predicted"/>
<keyword evidence="2" id="KW-1185">Reference proteome</keyword>
<dbReference type="EMBL" id="KN832830">
    <property type="protein sequence ID" value="KII82630.1"/>
    <property type="molecule type" value="Genomic_DNA"/>
</dbReference>
<dbReference type="Proteomes" id="UP000053263">
    <property type="component" value="Unassembled WGS sequence"/>
</dbReference>
<dbReference type="HOGENOM" id="CLU_1492552_0_0_1"/>
<protein>
    <submittedName>
        <fullName evidence="1">Uncharacterized protein</fullName>
    </submittedName>
</protein>
<name>A0A0C9SUU6_PLICR</name>
<accession>A0A0C9SUU6</accession>
<dbReference type="AlphaFoldDB" id="A0A0C9SUU6"/>
<sequence length="181" mass="20171">IHCRAELGTSHYRGYLAHVLGGLLATPALERLVLRGPGLPAQFHDLASVLQCGRLTYPRLRALTIDGSWPWPVRVQEDYSLEPLDVDEISDWPPPVIPAAFMRALPNIEEVEVAMGREPVVAFLRELEDGAVWPKLRRLVVGVRNRDKGREIPGVGVMERKRGEAGRPIGQVTLRDCEEGE</sequence>
<reference evidence="1 2" key="1">
    <citation type="submission" date="2014-06" db="EMBL/GenBank/DDBJ databases">
        <title>Evolutionary Origins and Diversification of the Mycorrhizal Mutualists.</title>
        <authorList>
            <consortium name="DOE Joint Genome Institute"/>
            <consortium name="Mycorrhizal Genomics Consortium"/>
            <person name="Kohler A."/>
            <person name="Kuo A."/>
            <person name="Nagy L.G."/>
            <person name="Floudas D."/>
            <person name="Copeland A."/>
            <person name="Barry K.W."/>
            <person name="Cichocki N."/>
            <person name="Veneault-Fourrey C."/>
            <person name="LaButti K."/>
            <person name="Lindquist E.A."/>
            <person name="Lipzen A."/>
            <person name="Lundell T."/>
            <person name="Morin E."/>
            <person name="Murat C."/>
            <person name="Riley R."/>
            <person name="Ohm R."/>
            <person name="Sun H."/>
            <person name="Tunlid A."/>
            <person name="Henrissat B."/>
            <person name="Grigoriev I.V."/>
            <person name="Hibbett D.S."/>
            <person name="Martin F."/>
        </authorList>
    </citation>
    <scope>NUCLEOTIDE SEQUENCE [LARGE SCALE GENOMIC DNA]</scope>
    <source>
        <strain evidence="1 2">FD-325 SS-3</strain>
    </source>
</reference>
<evidence type="ECO:0000313" key="1">
    <source>
        <dbReference type="EMBL" id="KII82630.1"/>
    </source>
</evidence>
<organism evidence="1 2">
    <name type="scientific">Plicaturopsis crispa FD-325 SS-3</name>
    <dbReference type="NCBI Taxonomy" id="944288"/>
    <lineage>
        <taxon>Eukaryota</taxon>
        <taxon>Fungi</taxon>
        <taxon>Dikarya</taxon>
        <taxon>Basidiomycota</taxon>
        <taxon>Agaricomycotina</taxon>
        <taxon>Agaricomycetes</taxon>
        <taxon>Agaricomycetidae</taxon>
        <taxon>Amylocorticiales</taxon>
        <taxon>Amylocorticiaceae</taxon>
        <taxon>Plicatura</taxon>
        <taxon>Plicaturopsis crispa</taxon>
    </lineage>
</organism>
<evidence type="ECO:0000313" key="2">
    <source>
        <dbReference type="Proteomes" id="UP000053263"/>
    </source>
</evidence>
<gene>
    <name evidence="1" type="ORF">PLICRDRAFT_181233</name>
</gene>